<dbReference type="PANTHER" id="PTHR46082:SF6">
    <property type="entry name" value="AAA+ ATPASE DOMAIN-CONTAINING PROTEIN-RELATED"/>
    <property type="match status" value="1"/>
</dbReference>
<reference evidence="1 2" key="1">
    <citation type="submission" date="2013-03" db="EMBL/GenBank/DDBJ databases">
        <title>Reference genome for the Human Microbiome Project.</title>
        <authorList>
            <person name="Aqrawi P."/>
            <person name="Ayvaz T."/>
            <person name="Bess C."/>
            <person name="Blankenburg K."/>
            <person name="Coyle M."/>
            <person name="Deng J."/>
            <person name="Forbes L."/>
            <person name="Fowler G."/>
            <person name="Francisco L."/>
            <person name="Fu Q."/>
            <person name="Gibbs R."/>
            <person name="Gross S."/>
            <person name="Gubbala S."/>
            <person name="Hale W."/>
            <person name="Hemphill L."/>
            <person name="Highlander S."/>
            <person name="Hirani K."/>
            <person name="Jackson L."/>
            <person name="Jakkamsetti A."/>
            <person name="Javaid M."/>
            <person name="Jayaseelan J.C."/>
            <person name="Jiang H."/>
            <person name="Joshi V."/>
            <person name="Korchina V."/>
            <person name="Kovar C."/>
            <person name="Lara F."/>
            <person name="Lee S."/>
            <person name="Liu Y."/>
            <person name="Mata R."/>
            <person name="Mathew T."/>
            <person name="Munidasa M."/>
            <person name="Muzny D."/>
            <person name="Nazareth L."/>
            <person name="Ngo R."/>
            <person name="Nguyen L."/>
            <person name="Nguyen N."/>
            <person name="Okwuonu G."/>
            <person name="Ongeri F."/>
            <person name="Palculict T."/>
            <person name="Patil S."/>
            <person name="Petrosino J."/>
            <person name="Pham C."/>
            <person name="Pham P."/>
            <person name="Pu L.-L."/>
            <person name="Qin X."/>
            <person name="Qu J."/>
            <person name="Reid J."/>
            <person name="Ross M."/>
            <person name="Ruth R."/>
            <person name="Saada N."/>
            <person name="San Lucas F."/>
            <person name="Santibanez J."/>
            <person name="Shang Y."/>
            <person name="Simmons D."/>
            <person name="Song X.-Z."/>
            <person name="Tang L.-Y."/>
            <person name="Thornton R."/>
            <person name="Warren J."/>
            <person name="Weissenberger G."/>
            <person name="Wilczek-Boney K."/>
            <person name="Worley K."/>
            <person name="Youmans B."/>
            <person name="Zhang J."/>
            <person name="Zhang L."/>
            <person name="Zhao Z."/>
            <person name="Zhou C."/>
            <person name="Zhu D."/>
            <person name="Zhu Y."/>
        </authorList>
    </citation>
    <scope>NUCLEOTIDE SEQUENCE [LARGE SCALE GENOMIC DNA]</scope>
    <source>
        <strain evidence="1 2">F0333</strain>
    </source>
</reference>
<dbReference type="PANTHER" id="PTHR46082">
    <property type="entry name" value="ATP/GTP-BINDING PROTEIN-RELATED"/>
    <property type="match status" value="1"/>
</dbReference>
<name>N6X8S0_9ACTO</name>
<dbReference type="InterPro" id="IPR027417">
    <property type="entry name" value="P-loop_NTPase"/>
</dbReference>
<dbReference type="InterPro" id="IPR053137">
    <property type="entry name" value="NLR-like"/>
</dbReference>
<dbReference type="SUPFAM" id="SSF48452">
    <property type="entry name" value="TPR-like"/>
    <property type="match status" value="4"/>
</dbReference>
<evidence type="ECO:0000313" key="2">
    <source>
        <dbReference type="Proteomes" id="UP000013015"/>
    </source>
</evidence>
<protein>
    <recommendedName>
        <fullName evidence="3">Tetratricopeptide repeat protein</fullName>
    </recommendedName>
</protein>
<dbReference type="EMBL" id="AQHZ01000024">
    <property type="protein sequence ID" value="ENO17548.1"/>
    <property type="molecule type" value="Genomic_DNA"/>
</dbReference>
<dbReference type="AlphaFoldDB" id="N6X8S0"/>
<sequence>MKQLRDIQNGDTASPRVVVLEGPSGVGKTRIIQELYQKLRENDPYWPPMQEPVRVETAGADPMAARKLVAPNPKDFTWPAGALPSFGWWGLNCERLSRGSYLDAVAELRPQLDAHTVPLMLALEERRSSWEKLAAFAAPLKKTLRELRTTYSEEGTTQAIDGVLELLIEGATGASVSLDLVAPGLATLVKLGWRGLKASNERALNQDDLRMTIDQGERVRRQHQSRSVELAQALANFTHSGFPVVVAVEDIHLMGDDFSKFLSTLVARKERRIMVVATTWPERNAEDPFSQWLEDAEEADTAVRIAVPNLDEEDLVLLVKSHAPNTTDNVARAVATQLPNPHYVKLWLTVPSIQRQIQLHGDAVVLGDSGLTVPHDIHEILRLRWRSLESHIQQALCLAVAINPIEDPLCSFVPGVLEDLAASSNFLNSKEISEGAVRAVDPALWCRLSEGVEAFTEALLAERCRDEIGQQFATEEVEEFIAQLRGITSRHIKNEAGDGISMPLVPRALNLALWQRRLPAENRSTEDVIVLSTLALFAQQQYDYTTAIAHITDAINAAEQLPEFDPLHLLELRGLHAMFLGDSGRPAEAADVLERLLSVDSEVLGQDNPTRLMLRGNLALMLARSGKIEDGIKRYETLYKDCMRIVGDEARETLIARGNLASLRGESGCNQEAVDELDRLLDDATRIFGVNDPITLNTRSSLAFQLGKVGRLEKALEQFRNLLIDQTRLLGAEHPGTLDTRNNIAFVLFELGRVRDAVNEYKALLDDRSRILGTVHPSTLNTQGNLAFALGSAGQIGQAIEQFKMLRKRITRVLEPDHPDTLRACRNLAGWLSEDGQVDKAIEQLTVLRKRITRVLGADHPDTLATRAALLTVMRRAHRYDEAMTMLTPLLADQLRVLGPDNPLTLRTRSTRASLRGDLGQINDAIVEFESLYDDQVRVFGKDHPDVLRTRGNLADLIGRSGQVKKAYEMYQPLLADCARILGPDHPNTLIARNNCASWLIDAGDDQAALVELTELLKDCGRALPSNDDLTRAVRNQLQRIEARRRIGLLIQAALKRIHRHSDKTSH</sequence>
<dbReference type="STRING" id="888050.HMPREF9004_1458"/>
<keyword evidence="2" id="KW-1185">Reference proteome</keyword>
<dbReference type="Proteomes" id="UP000013015">
    <property type="component" value="Unassembled WGS sequence"/>
</dbReference>
<dbReference type="HOGENOM" id="CLU_279902_0_0_11"/>
<organism evidence="1 2">
    <name type="scientific">Schaalia cardiffensis F0333</name>
    <dbReference type="NCBI Taxonomy" id="888050"/>
    <lineage>
        <taxon>Bacteria</taxon>
        <taxon>Bacillati</taxon>
        <taxon>Actinomycetota</taxon>
        <taxon>Actinomycetes</taxon>
        <taxon>Actinomycetales</taxon>
        <taxon>Actinomycetaceae</taxon>
        <taxon>Schaalia</taxon>
    </lineage>
</organism>
<accession>N6X8S0</accession>
<dbReference type="Pfam" id="PF13424">
    <property type="entry name" value="TPR_12"/>
    <property type="match status" value="3"/>
</dbReference>
<dbReference type="SUPFAM" id="SSF52540">
    <property type="entry name" value="P-loop containing nucleoside triphosphate hydrolases"/>
    <property type="match status" value="1"/>
</dbReference>
<dbReference type="Gene3D" id="1.25.40.10">
    <property type="entry name" value="Tetratricopeptide repeat domain"/>
    <property type="match status" value="3"/>
</dbReference>
<dbReference type="InterPro" id="IPR011990">
    <property type="entry name" value="TPR-like_helical_dom_sf"/>
</dbReference>
<evidence type="ECO:0008006" key="3">
    <source>
        <dbReference type="Google" id="ProtNLM"/>
    </source>
</evidence>
<comment type="caution">
    <text evidence="1">The sequence shown here is derived from an EMBL/GenBank/DDBJ whole genome shotgun (WGS) entry which is preliminary data.</text>
</comment>
<dbReference type="PATRIC" id="fig|888050.3.peg.1396"/>
<dbReference type="eggNOG" id="COG0457">
    <property type="taxonomic scope" value="Bacteria"/>
</dbReference>
<gene>
    <name evidence="1" type="ORF">HMPREF9004_1458</name>
</gene>
<proteinExistence type="predicted"/>
<evidence type="ECO:0000313" key="1">
    <source>
        <dbReference type="EMBL" id="ENO17548.1"/>
    </source>
</evidence>